<dbReference type="GO" id="GO:0008270">
    <property type="term" value="F:zinc ion binding"/>
    <property type="evidence" value="ECO:0007669"/>
    <property type="project" value="UniProtKB-KW"/>
</dbReference>
<dbReference type="Gene3D" id="3.30.1370.210">
    <property type="match status" value="1"/>
</dbReference>
<keyword evidence="2 5" id="KW-0863">Zinc-finger</keyword>
<evidence type="ECO:0000313" key="8">
    <source>
        <dbReference type="Proteomes" id="UP000247498"/>
    </source>
</evidence>
<gene>
    <name evidence="7" type="ORF">Rsub_06755</name>
</gene>
<evidence type="ECO:0000313" key="7">
    <source>
        <dbReference type="EMBL" id="GBF93652.1"/>
    </source>
</evidence>
<reference evidence="7 8" key="1">
    <citation type="journal article" date="2018" name="Sci. Rep.">
        <title>Raphidocelis subcapitata (=Pseudokirchneriella subcapitata) provides an insight into genome evolution and environmental adaptations in the Sphaeropleales.</title>
        <authorList>
            <person name="Suzuki S."/>
            <person name="Yamaguchi H."/>
            <person name="Nakajima N."/>
            <person name="Kawachi M."/>
        </authorList>
    </citation>
    <scope>NUCLEOTIDE SEQUENCE [LARGE SCALE GENOMIC DNA]</scope>
    <source>
        <strain evidence="7 8">NIES-35</strain>
    </source>
</reference>
<dbReference type="InParanoid" id="A0A2V0P417"/>
<evidence type="ECO:0000256" key="4">
    <source>
        <dbReference type="ARBA" id="ARBA00023125"/>
    </source>
</evidence>
<sequence>MELIQAAAPPQPPQRMVHRLYSDDFLMWTYKVEVCARGDNHDWARCPYAHDKEKARRRDPRRYNYASLPCPDAMQGRACPRGDACPYTHCVQEYWLHPDRFKTQMCKNGARCNRPLCFFAHAAGELRFPDPSGNVPAACGAAAATTAATAAAAAAAAVVAPGFPAPAFGGAPLLAPRDPCTAASEAPAALLGAPDMGRAAAFCAGVVPGTGHVPGAPIFSLPQPAQQALPALAQSQLGLGLARPPPPLQQLQQQLAFELQHQPQHWQAPADAAWHLAAAGPGACPGAGVDAALCLVPRLDSAASTSSAWSAGAGAEPAPMRAAPHGAAAAAGFLLPRFLGFAV</sequence>
<dbReference type="InterPro" id="IPR045234">
    <property type="entry name" value="Unkempt-like"/>
</dbReference>
<dbReference type="EMBL" id="BDRX01000043">
    <property type="protein sequence ID" value="GBF93652.1"/>
    <property type="molecule type" value="Genomic_DNA"/>
</dbReference>
<dbReference type="InterPro" id="IPR036855">
    <property type="entry name" value="Znf_CCCH_sf"/>
</dbReference>
<evidence type="ECO:0000256" key="1">
    <source>
        <dbReference type="ARBA" id="ARBA00022723"/>
    </source>
</evidence>
<evidence type="ECO:0000256" key="2">
    <source>
        <dbReference type="ARBA" id="ARBA00022771"/>
    </source>
</evidence>
<protein>
    <recommendedName>
        <fullName evidence="6">C3H1-type domain-containing protein</fullName>
    </recommendedName>
</protein>
<proteinExistence type="predicted"/>
<accession>A0A2V0P417</accession>
<organism evidence="7 8">
    <name type="scientific">Raphidocelis subcapitata</name>
    <dbReference type="NCBI Taxonomy" id="307507"/>
    <lineage>
        <taxon>Eukaryota</taxon>
        <taxon>Viridiplantae</taxon>
        <taxon>Chlorophyta</taxon>
        <taxon>core chlorophytes</taxon>
        <taxon>Chlorophyceae</taxon>
        <taxon>CS clade</taxon>
        <taxon>Sphaeropleales</taxon>
        <taxon>Selenastraceae</taxon>
        <taxon>Raphidocelis</taxon>
    </lineage>
</organism>
<name>A0A2V0P417_9CHLO</name>
<dbReference type="OrthoDB" id="410307at2759"/>
<comment type="caution">
    <text evidence="7">The sequence shown here is derived from an EMBL/GenBank/DDBJ whole genome shotgun (WGS) entry which is preliminary data.</text>
</comment>
<dbReference type="InterPro" id="IPR000571">
    <property type="entry name" value="Znf_CCCH"/>
</dbReference>
<dbReference type="InterPro" id="IPR057444">
    <property type="entry name" value="Znf-CCCH_AtC3H23-like"/>
</dbReference>
<dbReference type="GO" id="GO:0003677">
    <property type="term" value="F:DNA binding"/>
    <property type="evidence" value="ECO:0007669"/>
    <property type="project" value="UniProtKB-KW"/>
</dbReference>
<dbReference type="SUPFAM" id="SSF90229">
    <property type="entry name" value="CCCH zinc finger"/>
    <property type="match status" value="1"/>
</dbReference>
<keyword evidence="8" id="KW-1185">Reference proteome</keyword>
<feature type="zinc finger region" description="C3H1-type" evidence="5">
    <location>
        <begin position="64"/>
        <end position="92"/>
    </location>
</feature>
<keyword evidence="1 5" id="KW-0479">Metal-binding</keyword>
<evidence type="ECO:0000259" key="6">
    <source>
        <dbReference type="PROSITE" id="PS50103"/>
    </source>
</evidence>
<dbReference type="AlphaFoldDB" id="A0A2V0P417"/>
<evidence type="ECO:0000256" key="3">
    <source>
        <dbReference type="ARBA" id="ARBA00022833"/>
    </source>
</evidence>
<keyword evidence="4" id="KW-0238">DNA-binding</keyword>
<evidence type="ECO:0000256" key="5">
    <source>
        <dbReference type="PROSITE-ProRule" id="PRU00723"/>
    </source>
</evidence>
<dbReference type="PANTHER" id="PTHR14493:SF50">
    <property type="entry name" value="RING FINGER PROTEIN UNKEMPT"/>
    <property type="match status" value="1"/>
</dbReference>
<dbReference type="PROSITE" id="PS50103">
    <property type="entry name" value="ZF_C3H1"/>
    <property type="match status" value="1"/>
</dbReference>
<dbReference type="Pfam" id="PF25512">
    <property type="entry name" value="zf-CCCH_AtC3H23"/>
    <property type="match status" value="1"/>
</dbReference>
<dbReference type="PANTHER" id="PTHR14493">
    <property type="entry name" value="UNKEMPT FAMILY MEMBER"/>
    <property type="match status" value="1"/>
</dbReference>
<feature type="domain" description="C3H1-type" evidence="6">
    <location>
        <begin position="64"/>
        <end position="92"/>
    </location>
</feature>
<dbReference type="Proteomes" id="UP000247498">
    <property type="component" value="Unassembled WGS sequence"/>
</dbReference>
<keyword evidence="3 5" id="KW-0862">Zinc</keyword>